<comment type="similarity">
    <text evidence="1">Belongs to the MurL family.</text>
</comment>
<accession>A0A839F6T1</accession>
<dbReference type="InterPro" id="IPR053538">
    <property type="entry name" value="MurL_epimerase"/>
</dbReference>
<dbReference type="GO" id="GO:0051301">
    <property type="term" value="P:cell division"/>
    <property type="evidence" value="ECO:0007669"/>
    <property type="project" value="UniProtKB-KW"/>
</dbReference>
<dbReference type="AlphaFoldDB" id="A0A839F6T1"/>
<comment type="pathway">
    <text evidence="1">Cell wall biogenesis; peptidoglycan biosynthesis.</text>
</comment>
<keyword evidence="1" id="KW-0961">Cell wall biogenesis/degradation</keyword>
<proteinExistence type="inferred from homology"/>
<dbReference type="RefSeq" id="WP_182532293.1">
    <property type="nucleotide sequence ID" value="NZ_JACGXL010000006.1"/>
</dbReference>
<evidence type="ECO:0000256" key="1">
    <source>
        <dbReference type="HAMAP-Rule" id="MF_02209"/>
    </source>
</evidence>
<dbReference type="UniPathway" id="UPA00219"/>
<reference evidence="4 5" key="1">
    <citation type="submission" date="2020-07" db="EMBL/GenBank/DDBJ databases">
        <title>Genomic Encyclopedia of Type Strains, Phase IV (KMG-V): Genome sequencing to study the core and pangenomes of soil and plant-associated prokaryotes.</title>
        <authorList>
            <person name="Whitman W."/>
        </authorList>
    </citation>
    <scope>NUCLEOTIDE SEQUENCE [LARGE SCALE GENOMIC DNA]</scope>
    <source>
        <strain evidence="4 5">RH2WT43</strain>
    </source>
</reference>
<dbReference type="EC" id="5.1.1.23" evidence="1"/>
<evidence type="ECO:0000259" key="2">
    <source>
        <dbReference type="Pfam" id="PF26298"/>
    </source>
</evidence>
<sequence>MTTATDPRSARAFRFVRRGHADGVVELTYAFDDGDELVERIVFPDAPAIDPARAQAFDAALDLLHFVAGVSYYKAGVPDELRVETRQPDAPTAAFLDALYLHGLGEFAYHNKLDLRGRIRFPPQAPPTGAAVVGAAEAAIGGSKGIAASAAPTESTSPRRTLVPIGGGKDSLVSVEMLKAAGVDATAVWVGNSPLIAACAARTGLPLLNIRRELSPLLFEYNKQGAYNGHIPVTAINSAILAVAAVLYGYDEIAFSNERSASSATLEYDGQPVNHQWSKGWEFERGFHERLHALVSPALDYYSLLRPLSELAVAERFARTARYDDVFSSCNRNFRILGPKPADRWCGQCPKCHFVFLALSAFMPKPRLLAIFGRNLLDDEALAPAFDALMEYRDHKPFECVGEGGESRAAMHALAQRAEWREDALVARFADEVLPQLDAASLALAPLLAPAGETRIPAALLPFVEGARAEDRPTDALR</sequence>
<dbReference type="GO" id="GO:0008360">
    <property type="term" value="P:regulation of cell shape"/>
    <property type="evidence" value="ECO:0007669"/>
    <property type="project" value="UniProtKB-KW"/>
</dbReference>
<protein>
    <recommendedName>
        <fullName evidence="1">UDP-N-acetyl-alpha-D-muramoyl-L-alanyl-L-glutamate epimerase</fullName>
        <ecNumber evidence="1">5.1.1.23</ecNumber>
    </recommendedName>
    <alternativeName>
        <fullName evidence="1">UDP-MurNAc-L-Ala-L-Glu epimerase</fullName>
    </alternativeName>
</protein>
<comment type="catalytic activity">
    <reaction evidence="1">
        <text>UDP-N-acetyl-alpha-D-muramoyl-L-alanyl-L-glutamate + ATP + H2O = UDP-N-acetyl-alpha-D-muramoyl-L-alanyl-D-glutamate + AMP + diphosphate + H(+)</text>
        <dbReference type="Rhea" id="RHEA:58812"/>
        <dbReference type="ChEBI" id="CHEBI:15377"/>
        <dbReference type="ChEBI" id="CHEBI:15378"/>
        <dbReference type="ChEBI" id="CHEBI:30616"/>
        <dbReference type="ChEBI" id="CHEBI:33019"/>
        <dbReference type="ChEBI" id="CHEBI:83900"/>
        <dbReference type="ChEBI" id="CHEBI:142725"/>
        <dbReference type="ChEBI" id="CHEBI:456215"/>
        <dbReference type="EC" id="5.1.1.23"/>
    </reaction>
</comment>
<keyword evidence="5" id="KW-1185">Reference proteome</keyword>
<dbReference type="Pfam" id="PF26299">
    <property type="entry name" value="MurL_N"/>
    <property type="match status" value="1"/>
</dbReference>
<dbReference type="InterPro" id="IPR043689">
    <property type="entry name" value="MurL"/>
</dbReference>
<feature type="domain" description="MurL C-terminal" evidence="2">
    <location>
        <begin position="326"/>
        <end position="436"/>
    </location>
</feature>
<keyword evidence="1" id="KW-0132">Cell division</keyword>
<organism evidence="4 5">
    <name type="scientific">Dokdonella fugitiva</name>
    <dbReference type="NCBI Taxonomy" id="328517"/>
    <lineage>
        <taxon>Bacteria</taxon>
        <taxon>Pseudomonadati</taxon>
        <taxon>Pseudomonadota</taxon>
        <taxon>Gammaproteobacteria</taxon>
        <taxon>Lysobacterales</taxon>
        <taxon>Rhodanobacteraceae</taxon>
        <taxon>Dokdonella</taxon>
    </lineage>
</organism>
<name>A0A839F6T1_9GAMM</name>
<dbReference type="InterPro" id="IPR058741">
    <property type="entry name" value="MurL_C"/>
</dbReference>
<dbReference type="InterPro" id="IPR058740">
    <property type="entry name" value="MurL_N"/>
</dbReference>
<evidence type="ECO:0000259" key="3">
    <source>
        <dbReference type="Pfam" id="PF26299"/>
    </source>
</evidence>
<dbReference type="HAMAP" id="MF_02209">
    <property type="entry name" value="MurL"/>
    <property type="match status" value="1"/>
</dbReference>
<keyword evidence="1" id="KW-0133">Cell shape</keyword>
<keyword evidence="1" id="KW-0413">Isomerase</keyword>
<evidence type="ECO:0000313" key="5">
    <source>
        <dbReference type="Proteomes" id="UP000550401"/>
    </source>
</evidence>
<dbReference type="Pfam" id="PF26298">
    <property type="entry name" value="MurL_epimerase_C"/>
    <property type="match status" value="1"/>
</dbReference>
<dbReference type="NCBIfam" id="NF041275">
    <property type="entry name" value="MurL_Xanthmoales"/>
    <property type="match status" value="1"/>
</dbReference>
<evidence type="ECO:0000313" key="4">
    <source>
        <dbReference type="EMBL" id="MBA8889248.1"/>
    </source>
</evidence>
<dbReference type="GO" id="GO:0016855">
    <property type="term" value="F:racemase and epimerase activity, acting on amino acids and derivatives"/>
    <property type="evidence" value="ECO:0007669"/>
    <property type="project" value="UniProtKB-UniRule"/>
</dbReference>
<feature type="domain" description="MurL N-terminal" evidence="3">
    <location>
        <begin position="5"/>
        <end position="304"/>
    </location>
</feature>
<dbReference type="GO" id="GO:0009252">
    <property type="term" value="P:peptidoglycan biosynthetic process"/>
    <property type="evidence" value="ECO:0007669"/>
    <property type="project" value="UniProtKB-UniRule"/>
</dbReference>
<comment type="caution">
    <text evidence="4">The sequence shown here is derived from an EMBL/GenBank/DDBJ whole genome shotgun (WGS) entry which is preliminary data.</text>
</comment>
<dbReference type="GO" id="GO:0005737">
    <property type="term" value="C:cytoplasm"/>
    <property type="evidence" value="ECO:0007669"/>
    <property type="project" value="UniProtKB-UniRule"/>
</dbReference>
<dbReference type="GO" id="GO:0071555">
    <property type="term" value="P:cell wall organization"/>
    <property type="evidence" value="ECO:0007669"/>
    <property type="project" value="UniProtKB-KW"/>
</dbReference>
<dbReference type="Proteomes" id="UP000550401">
    <property type="component" value="Unassembled WGS sequence"/>
</dbReference>
<gene>
    <name evidence="1" type="primary">murL</name>
    <name evidence="4" type="ORF">FHW12_003491</name>
</gene>
<dbReference type="EMBL" id="JACGXL010000006">
    <property type="protein sequence ID" value="MBA8889248.1"/>
    <property type="molecule type" value="Genomic_DNA"/>
</dbReference>
<keyword evidence="1" id="KW-0131">Cell cycle</keyword>
<comment type="function">
    <text evidence="1">Cell wall formation. Catalyzes epimerization of the terminal L-glutamate in UDP-N-acetyl-alpha-D-muramoyl-L-alanyl-L-glutamate.</text>
</comment>
<keyword evidence="1" id="KW-0573">Peptidoglycan synthesis</keyword>